<comment type="caution">
    <text evidence="8">The sequence shown here is derived from an EMBL/GenBank/DDBJ whole genome shotgun (WGS) entry which is preliminary data.</text>
</comment>
<evidence type="ECO:0000256" key="3">
    <source>
        <dbReference type="ARBA" id="ARBA00022759"/>
    </source>
</evidence>
<dbReference type="Pfam" id="PF20803">
    <property type="entry name" value="PaaX_M"/>
    <property type="match status" value="1"/>
</dbReference>
<keyword evidence="6" id="KW-0051">Antiviral defense</keyword>
<reference evidence="8 9" key="1">
    <citation type="journal article" date="2015" name="Nature">
        <title>rRNA introns, odd ribosomes, and small enigmatic genomes across a large radiation of phyla.</title>
        <authorList>
            <person name="Brown C.T."/>
            <person name="Hug L.A."/>
            <person name="Thomas B.C."/>
            <person name="Sharon I."/>
            <person name="Castelle C.J."/>
            <person name="Singh A."/>
            <person name="Wilkins M.J."/>
            <person name="Williams K.H."/>
            <person name="Banfield J.F."/>
        </authorList>
    </citation>
    <scope>NUCLEOTIDE SEQUENCE [LARGE SCALE GENOMIC DNA]</scope>
</reference>
<proteinExistence type="predicted"/>
<dbReference type="GO" id="GO:0004521">
    <property type="term" value="F:RNA endonuclease activity"/>
    <property type="evidence" value="ECO:0007669"/>
    <property type="project" value="InterPro"/>
</dbReference>
<dbReference type="Gene3D" id="3.30.70.2650">
    <property type="match status" value="1"/>
</dbReference>
<keyword evidence="2" id="KW-0479">Metal-binding</keyword>
<dbReference type="PANTHER" id="PTHR30319">
    <property type="entry name" value="PHENYLACETIC ACID REGULATOR-RELATED TRANSCRIPTIONAL REPRESSOR"/>
    <property type="match status" value="1"/>
</dbReference>
<protein>
    <submittedName>
        <fullName evidence="8">Repressor in the phenylacetic acid catabolism</fullName>
    </submittedName>
</protein>
<evidence type="ECO:0000256" key="2">
    <source>
        <dbReference type="ARBA" id="ARBA00022723"/>
    </source>
</evidence>
<feature type="domain" description="Transcriptional repressor PaaX-like central Cas2-like" evidence="7">
    <location>
        <begin position="92"/>
        <end position="169"/>
    </location>
</feature>
<dbReference type="InterPro" id="IPR021127">
    <property type="entry name" value="CRISPR_associated_Cas2"/>
</dbReference>
<dbReference type="GO" id="GO:0043571">
    <property type="term" value="P:maintenance of CRISPR repeat elements"/>
    <property type="evidence" value="ECO:0007669"/>
    <property type="project" value="InterPro"/>
</dbReference>
<evidence type="ECO:0000256" key="5">
    <source>
        <dbReference type="ARBA" id="ARBA00022842"/>
    </source>
</evidence>
<dbReference type="Proteomes" id="UP000033903">
    <property type="component" value="Unassembled WGS sequence"/>
</dbReference>
<organism evidence="8 9">
    <name type="scientific">Candidatus Yanofskybacteria bacterium GW2011_GWA2_41_22</name>
    <dbReference type="NCBI Taxonomy" id="1619023"/>
    <lineage>
        <taxon>Bacteria</taxon>
        <taxon>Candidatus Yanofskyibacteriota</taxon>
    </lineage>
</organism>
<dbReference type="PANTHER" id="PTHR30319:SF1">
    <property type="entry name" value="TRANSCRIPTIONAL REPRESSOR PAAX"/>
    <property type="match status" value="1"/>
</dbReference>
<dbReference type="AlphaFoldDB" id="A0A0G0VJJ2"/>
<evidence type="ECO:0000256" key="6">
    <source>
        <dbReference type="ARBA" id="ARBA00023118"/>
    </source>
</evidence>
<dbReference type="InterPro" id="IPR048846">
    <property type="entry name" value="PaaX-like_central"/>
</dbReference>
<accession>A0A0G0VJJ2</accession>
<dbReference type="EMBL" id="LCBA01000010">
    <property type="protein sequence ID" value="KKS01165.1"/>
    <property type="molecule type" value="Genomic_DNA"/>
</dbReference>
<keyword evidence="3" id="KW-0255">Endonuclease</keyword>
<keyword evidence="5" id="KW-0460">Magnesium</keyword>
<gene>
    <name evidence="8" type="ORF">UU54_C0010G0007</name>
</gene>
<evidence type="ECO:0000256" key="1">
    <source>
        <dbReference type="ARBA" id="ARBA00022722"/>
    </source>
</evidence>
<sequence length="182" mass="21663">MKEKFIIRFLEELISAFGELSRSLGRVSYKGFRYNDFSIDLSDDSKKYFGFKNLERRGIIRRKNSDEFIFTKNGQKWFQESHTRYFKNKNNGKWDGKWRVIIFDIPQELHNERIRFRKKIKSLGFVMLQKSVFIFPYPCDDEIGDICGNLNISDFVDIIVAESPGFREAELRKIFNLAGWES</sequence>
<keyword evidence="1" id="KW-0540">Nuclease</keyword>
<dbReference type="GO" id="GO:0006351">
    <property type="term" value="P:DNA-templated transcription"/>
    <property type="evidence" value="ECO:0007669"/>
    <property type="project" value="TreeGrafter"/>
</dbReference>
<evidence type="ECO:0000313" key="8">
    <source>
        <dbReference type="EMBL" id="KKS01165.1"/>
    </source>
</evidence>
<dbReference type="NCBIfam" id="TIGR01573">
    <property type="entry name" value="cas2"/>
    <property type="match status" value="1"/>
</dbReference>
<evidence type="ECO:0000256" key="4">
    <source>
        <dbReference type="ARBA" id="ARBA00022801"/>
    </source>
</evidence>
<evidence type="ECO:0000313" key="9">
    <source>
        <dbReference type="Proteomes" id="UP000033903"/>
    </source>
</evidence>
<dbReference type="SUPFAM" id="SSF143430">
    <property type="entry name" value="TTP0101/SSO1404-like"/>
    <property type="match status" value="1"/>
</dbReference>
<evidence type="ECO:0000259" key="7">
    <source>
        <dbReference type="Pfam" id="PF20803"/>
    </source>
</evidence>
<keyword evidence="4" id="KW-0378">Hydrolase</keyword>
<name>A0A0G0VJJ2_9BACT</name>